<reference evidence="1 2" key="1">
    <citation type="submission" date="2017-09" db="EMBL/GenBank/DDBJ databases">
        <authorList>
            <person name="Ehlers B."/>
            <person name="Leendertz F.H."/>
        </authorList>
    </citation>
    <scope>NUCLEOTIDE SEQUENCE [LARGE SCALE GENOMIC DNA]</scope>
    <source>
        <strain evidence="1 2">DSM 45537</strain>
    </source>
</reference>
<organism evidence="1 2">
    <name type="scientific">Nocardia amikacinitolerans</name>
    <dbReference type="NCBI Taxonomy" id="756689"/>
    <lineage>
        <taxon>Bacteria</taxon>
        <taxon>Bacillati</taxon>
        <taxon>Actinomycetota</taxon>
        <taxon>Actinomycetes</taxon>
        <taxon>Mycobacteriales</taxon>
        <taxon>Nocardiaceae</taxon>
        <taxon>Nocardia</taxon>
    </lineage>
</organism>
<dbReference type="InterPro" id="IPR045660">
    <property type="entry name" value="DUF6390"/>
</dbReference>
<keyword evidence="2" id="KW-1185">Reference proteome</keyword>
<dbReference type="Proteomes" id="UP000219565">
    <property type="component" value="Unassembled WGS sequence"/>
</dbReference>
<accession>A0A285KYA0</accession>
<evidence type="ECO:0000313" key="2">
    <source>
        <dbReference type="Proteomes" id="UP000219565"/>
    </source>
</evidence>
<dbReference type="STRING" id="1379680.GCA_001612615_00337"/>
<dbReference type="Pfam" id="PF19927">
    <property type="entry name" value="DUF6390"/>
    <property type="match status" value="1"/>
</dbReference>
<evidence type="ECO:0000313" key="1">
    <source>
        <dbReference type="EMBL" id="SNY76346.1"/>
    </source>
</evidence>
<protein>
    <submittedName>
        <fullName evidence="1">Uncharacterized protein</fullName>
    </submittedName>
</protein>
<name>A0A285KYA0_9NOCA</name>
<dbReference type="AlphaFoldDB" id="A0A285KYA0"/>
<gene>
    <name evidence="1" type="ORF">SAMN04244553_0689</name>
</gene>
<proteinExistence type="predicted"/>
<sequence>MGGDSASAGAARGGGAATGPDVGGFDGTEMFARYAHAPNALGYCGPAAGGSMADLPAAEVRAMAPRFSGAWPYLRVMARLTGIDDPLDRRLVESYWLGGGLGARLDPAEFMAELLAVIGPVAGHYWAHLTPELAPEAAANHCFHVFGVYPWSRLLGRGNDEHPLRVLDNCRITWGTVLTRTADHVTVSSRRLEWDGRRLALSAPRARRVAVSVDGYSPVPDVREPDLVALHWDRLCGRLEPEQVHDLADSTDRQLRVTNDRLSRT</sequence>
<dbReference type="EMBL" id="OBEG01000001">
    <property type="protein sequence ID" value="SNY76346.1"/>
    <property type="molecule type" value="Genomic_DNA"/>
</dbReference>